<comment type="caution">
    <text evidence="3">The sequence shown here is derived from an EMBL/GenBank/DDBJ whole genome shotgun (WGS) entry which is preliminary data.</text>
</comment>
<dbReference type="RefSeq" id="WP_327607366.1">
    <property type="nucleotide sequence ID" value="NZ_JARZFX010000003.1"/>
</dbReference>
<proteinExistence type="predicted"/>
<name>A0ABU6KF54_9BACI</name>
<dbReference type="EMBL" id="JARZFX010000003">
    <property type="protein sequence ID" value="MEC5423800.1"/>
    <property type="molecule type" value="Genomic_DNA"/>
</dbReference>
<dbReference type="InterPro" id="IPR000073">
    <property type="entry name" value="AB_hydrolase_1"/>
</dbReference>
<evidence type="ECO:0000256" key="1">
    <source>
        <dbReference type="ARBA" id="ARBA00022801"/>
    </source>
</evidence>
<reference evidence="3 4" key="1">
    <citation type="journal article" date="2024" name="Int. J. Syst. Evol. Microbiol.">
        <title>Virgibacillus tibetensis sp. nov., isolated from salt lake on the Tibetan Plateau of China.</title>
        <authorList>
            <person name="Phurbu D."/>
            <person name="Liu Z.-X."/>
            <person name="Wang R."/>
            <person name="Zheng Y.-Y."/>
            <person name="Liu H.-C."/>
            <person name="Zhou Y.-G."/>
            <person name="Yu Y.-J."/>
            <person name="Li A.-H."/>
        </authorList>
    </citation>
    <scope>NUCLEOTIDE SEQUENCE [LARGE SCALE GENOMIC DNA]</scope>
    <source>
        <strain evidence="3 4">C22-A2</strain>
    </source>
</reference>
<dbReference type="GO" id="GO:0016787">
    <property type="term" value="F:hydrolase activity"/>
    <property type="evidence" value="ECO:0007669"/>
    <property type="project" value="UniProtKB-KW"/>
</dbReference>
<dbReference type="PANTHER" id="PTHR43798:SF31">
    <property type="entry name" value="AB HYDROLASE SUPERFAMILY PROTEIN YCLE"/>
    <property type="match status" value="1"/>
</dbReference>
<dbReference type="Proteomes" id="UP001335737">
    <property type="component" value="Unassembled WGS sequence"/>
</dbReference>
<dbReference type="PANTHER" id="PTHR43798">
    <property type="entry name" value="MONOACYLGLYCEROL LIPASE"/>
    <property type="match status" value="1"/>
</dbReference>
<gene>
    <name evidence="3" type="ORF">QGM71_09885</name>
</gene>
<dbReference type="InterPro" id="IPR029058">
    <property type="entry name" value="AB_hydrolase_fold"/>
</dbReference>
<protein>
    <submittedName>
        <fullName evidence="3">Alpha/beta hydrolase</fullName>
    </submittedName>
</protein>
<dbReference type="Pfam" id="PF00561">
    <property type="entry name" value="Abhydrolase_1"/>
    <property type="match status" value="1"/>
</dbReference>
<dbReference type="Gene3D" id="3.40.50.1820">
    <property type="entry name" value="alpha/beta hydrolase"/>
    <property type="match status" value="1"/>
</dbReference>
<keyword evidence="1 3" id="KW-0378">Hydrolase</keyword>
<evidence type="ECO:0000313" key="4">
    <source>
        <dbReference type="Proteomes" id="UP001335737"/>
    </source>
</evidence>
<sequence length="260" mass="29293">MPMLDVGDSSLFYTIKGKGTPIIFIHPPVLTSLNFKYQIEELSPFFKVVTFDIRGHGKSHHSKAVVTYPLIANDIIQLMDHLEISKVYICGYSSGGSIVLEFLQSHADRALGGIVIGGMSELRQWYLRGLIKMAASLASMGAVPLLAWAGALSNAPTRELFRDLFNASKRGHSDNIEQYYRYILEYNCTDQLGSISHPILLIYGKRDKAFHYYAKLMHTKLPNNELVLIHEVMHQIPTKAAVAVNFLIKDFTLMVDQYLE</sequence>
<evidence type="ECO:0000259" key="2">
    <source>
        <dbReference type="Pfam" id="PF00561"/>
    </source>
</evidence>
<keyword evidence="4" id="KW-1185">Reference proteome</keyword>
<dbReference type="InterPro" id="IPR050266">
    <property type="entry name" value="AB_hydrolase_sf"/>
</dbReference>
<evidence type="ECO:0000313" key="3">
    <source>
        <dbReference type="EMBL" id="MEC5423800.1"/>
    </source>
</evidence>
<accession>A0ABU6KF54</accession>
<feature type="domain" description="AB hydrolase-1" evidence="2">
    <location>
        <begin position="21"/>
        <end position="228"/>
    </location>
</feature>
<dbReference type="SUPFAM" id="SSF53474">
    <property type="entry name" value="alpha/beta-Hydrolases"/>
    <property type="match status" value="1"/>
</dbReference>
<organism evidence="3 4">
    <name type="scientific">Virgibacillus tibetensis</name>
    <dbReference type="NCBI Taxonomy" id="3042313"/>
    <lineage>
        <taxon>Bacteria</taxon>
        <taxon>Bacillati</taxon>
        <taxon>Bacillota</taxon>
        <taxon>Bacilli</taxon>
        <taxon>Bacillales</taxon>
        <taxon>Bacillaceae</taxon>
        <taxon>Virgibacillus</taxon>
    </lineage>
</organism>